<dbReference type="EMBL" id="MT143616">
    <property type="protein sequence ID" value="QJA98901.1"/>
    <property type="molecule type" value="Genomic_DNA"/>
</dbReference>
<organism evidence="1">
    <name type="scientific">viral metagenome</name>
    <dbReference type="NCBI Taxonomy" id="1070528"/>
    <lineage>
        <taxon>unclassified sequences</taxon>
        <taxon>metagenomes</taxon>
        <taxon>organismal metagenomes</taxon>
    </lineage>
</organism>
<sequence>MEGKYPRVEIQNINKLSVAFKTGTAKISFEVIHAGPDLLKLIYMQATACPMNVIIESPQAEMDLVISQVNVKTGVVVDETKD</sequence>
<reference evidence="1" key="1">
    <citation type="submission" date="2020-03" db="EMBL/GenBank/DDBJ databases">
        <title>The deep terrestrial virosphere.</title>
        <authorList>
            <person name="Holmfeldt K."/>
            <person name="Nilsson E."/>
            <person name="Simone D."/>
            <person name="Lopez-Fernandez M."/>
            <person name="Wu X."/>
            <person name="de Brujin I."/>
            <person name="Lundin D."/>
            <person name="Andersson A."/>
            <person name="Bertilsson S."/>
            <person name="Dopson M."/>
        </authorList>
    </citation>
    <scope>NUCLEOTIDE SEQUENCE</scope>
    <source>
        <strain evidence="1">MM171A01448</strain>
        <strain evidence="2">MM171B01050</strain>
    </source>
</reference>
<accession>A0A6M3M1E7</accession>
<evidence type="ECO:0000313" key="1">
    <source>
        <dbReference type="EMBL" id="QJA98901.1"/>
    </source>
</evidence>
<protein>
    <submittedName>
        <fullName evidence="1">Uncharacterized protein</fullName>
    </submittedName>
</protein>
<evidence type="ECO:0000313" key="2">
    <source>
        <dbReference type="EMBL" id="QJB02880.1"/>
    </source>
</evidence>
<proteinExistence type="predicted"/>
<dbReference type="EMBL" id="MT143812">
    <property type="protein sequence ID" value="QJB02880.1"/>
    <property type="molecule type" value="Genomic_DNA"/>
</dbReference>
<gene>
    <name evidence="1" type="ORF">MM171A01448_0016</name>
    <name evidence="2" type="ORF">MM171B01050_0020</name>
</gene>
<dbReference type="AlphaFoldDB" id="A0A6M3M1E7"/>
<name>A0A6M3M1E7_9ZZZZ</name>